<dbReference type="PANTHER" id="PTHR43399:SF4">
    <property type="entry name" value="CELL WALL-ASSOCIATED PROTEASE"/>
    <property type="match status" value="1"/>
</dbReference>
<keyword evidence="4 5" id="KW-0720">Serine protease</keyword>
<evidence type="ECO:0000256" key="1">
    <source>
        <dbReference type="ARBA" id="ARBA00011073"/>
    </source>
</evidence>
<sequence>MKKLIIFLLPLIIFAKNPFLPKNFGFYSPLPNPNDFLIGFWDLPKFDPLFEKPPLPQELVIEEYPNNGLGYYLIQFKSPIYRYQVEEIKRLGAQTLGFHSRYLLIAKMDNKIKERIEKLPYIRWIGIYQPGYKFATTTLKEEGYGRITLTLFYPEGLLSAVNDLINKGFKVIRYDSSLYFKVIEIDCKREDLTILAHLPYVFSIEEWHPPELENANCQWVIQTWAQENRRIWDQGIYGVDELLGYTDTGLDILHWAFYDVQNPISDTGEYPNHRKVLFFKNWQTYLAPSDPDGHGTHVGGTIGGNDSINGGTNPNDGHSKGARIGILAPIPQPTGWDLTGPFNKITNWLRNPELRVHTISNSWWTGTMGQYTNASASVDVYSWLNKDVIIIKSCGNQGQSSQYRITEPGNSKSIIACGSLQNGLNSTVLSSYSSRGPAPDGRIKPDVCVPGESIYSAQRGTQNGYVSMSGTSMAAPAVNGACGLIRSYLRKGFYPSGVANPDDSIGYIQSSLVKAMLIVSCDPNIGNFVIPSEYVGWGRVNLDSVLYFSTPTPDRRKLLLYDDTVGLRTGEYVEFEFEVNDNIPLRVAVVWTDTAAAPGANPALINNLDVLLTSPSGDFYKGNIYQNGQSVRNPSQPFDNINPLEVFRINEPELGRWNLKIMAQNVVTSIPQTYSVVVTGGILVRPRAGVSYLRHYLIDEPPLGNGDRILNPGEEVEIPTWFKNYNDYEVEGVKVYLRLRQPDTNVVILDSFKYFPSIAPHDSVFTGEDGFNIRVNENLPNGYSLPLVFSIEDTLDSIWESRLTLYVGTPVLINREIIVYDSPPGGNNNGRVDPNEIVSLAMGIKNQGLGNGYNVYAILKSLDDRLIVLDSIGTYDTILKDSLRFNLNDKFTIQTLPNIPPETPIPCSIRIYSDRYIFAYRFNIIVGELRIIDPIPDNFQPNPRYWAYDDVDSFYVECPDFEWIELRNVGVQLPITSDDHTIRIPLPFPIYYYGVRYADSLSICGNGWVSLIRTTSTVYINQPLPDPTSTNPSAMMCVNWDDLYPPTGNRIWFLYDSLNHRLIIEWDSVHYYNPRDQWDKFEIIIYDTTIRTYTGDNEIIFQYLTANNYISNTVGIEDQTNTIGINALYNNTYHRACAPIAAGRAIKFTTDTIAYVGIKEYLSSVKKLPPKTLPTIQKGKFILNLEKDEESKLTIYEITGKKVFSGKVKKNFIKKLPNGVYYLILENEKENIKKKIIYLK</sequence>
<dbReference type="GO" id="GO:0004252">
    <property type="term" value="F:serine-type endopeptidase activity"/>
    <property type="evidence" value="ECO:0007669"/>
    <property type="project" value="UniProtKB-UniRule"/>
</dbReference>
<dbReference type="SUPFAM" id="SSF49785">
    <property type="entry name" value="Galactose-binding domain-like"/>
    <property type="match status" value="1"/>
</dbReference>
<dbReference type="PANTHER" id="PTHR43399">
    <property type="entry name" value="SUBTILISIN-RELATED"/>
    <property type="match status" value="1"/>
</dbReference>
<dbReference type="PROSITE" id="PS00137">
    <property type="entry name" value="SUBTILASE_HIS"/>
    <property type="match status" value="1"/>
</dbReference>
<feature type="active site" description="Charge relay system" evidence="5">
    <location>
        <position position="472"/>
    </location>
</feature>
<keyword evidence="2 5" id="KW-0645">Protease</keyword>
<keyword evidence="3 5" id="KW-0378">Hydrolase</keyword>
<protein>
    <submittedName>
        <fullName evidence="7">T9SS type A sorting domain-containing protein</fullName>
    </submittedName>
</protein>
<reference evidence="7" key="1">
    <citation type="journal article" date="2020" name="mSystems">
        <title>Genome- and Community-Level Interaction Insights into Carbon Utilization and Element Cycling Functions of Hydrothermarchaeota in Hydrothermal Sediment.</title>
        <authorList>
            <person name="Zhou Z."/>
            <person name="Liu Y."/>
            <person name="Xu W."/>
            <person name="Pan J."/>
            <person name="Luo Z.H."/>
            <person name="Li M."/>
        </authorList>
    </citation>
    <scope>NUCLEOTIDE SEQUENCE [LARGE SCALE GENOMIC DNA]</scope>
    <source>
        <strain evidence="7">SpSt-791</strain>
    </source>
</reference>
<dbReference type="Gene3D" id="2.60.120.380">
    <property type="match status" value="1"/>
</dbReference>
<evidence type="ECO:0000256" key="2">
    <source>
        <dbReference type="ARBA" id="ARBA00022670"/>
    </source>
</evidence>
<evidence type="ECO:0000313" key="7">
    <source>
        <dbReference type="EMBL" id="HHR48809.1"/>
    </source>
</evidence>
<feature type="active site" description="Charge relay system" evidence="5">
    <location>
        <position position="247"/>
    </location>
</feature>
<organism evidence="7">
    <name type="scientific">candidate division WOR-3 bacterium</name>
    <dbReference type="NCBI Taxonomy" id="2052148"/>
    <lineage>
        <taxon>Bacteria</taxon>
        <taxon>Bacteria division WOR-3</taxon>
    </lineage>
</organism>
<dbReference type="InterPro" id="IPR015500">
    <property type="entry name" value="Peptidase_S8_subtilisin-rel"/>
</dbReference>
<dbReference type="PROSITE" id="PS51892">
    <property type="entry name" value="SUBTILASE"/>
    <property type="match status" value="1"/>
</dbReference>
<accession>A0A7V5Y061</accession>
<dbReference type="CDD" id="cd04842">
    <property type="entry name" value="Peptidases_S8_Kp43_protease"/>
    <property type="match status" value="1"/>
</dbReference>
<dbReference type="InterPro" id="IPR036852">
    <property type="entry name" value="Peptidase_S8/S53_dom_sf"/>
</dbReference>
<evidence type="ECO:0000256" key="3">
    <source>
        <dbReference type="ARBA" id="ARBA00022801"/>
    </source>
</evidence>
<dbReference type="InterPro" id="IPR000209">
    <property type="entry name" value="Peptidase_S8/S53_dom"/>
</dbReference>
<evidence type="ECO:0000259" key="6">
    <source>
        <dbReference type="Pfam" id="PF00082"/>
    </source>
</evidence>
<dbReference type="PRINTS" id="PR00723">
    <property type="entry name" value="SUBTILISIN"/>
</dbReference>
<dbReference type="SUPFAM" id="SSF52743">
    <property type="entry name" value="Subtilisin-like"/>
    <property type="match status" value="1"/>
</dbReference>
<dbReference type="InterPro" id="IPR008979">
    <property type="entry name" value="Galactose-bd-like_sf"/>
</dbReference>
<dbReference type="NCBIfam" id="TIGR04183">
    <property type="entry name" value="Por_Secre_tail"/>
    <property type="match status" value="1"/>
</dbReference>
<proteinExistence type="inferred from homology"/>
<feature type="active site" description="Charge relay system" evidence="5">
    <location>
        <position position="294"/>
    </location>
</feature>
<name>A0A7V5Y061_UNCW3</name>
<dbReference type="InterPro" id="IPR026444">
    <property type="entry name" value="Secre_tail"/>
</dbReference>
<dbReference type="InterPro" id="IPR034058">
    <property type="entry name" value="TagA/B/C/D_pept_dom"/>
</dbReference>
<gene>
    <name evidence="7" type="ORF">ENV79_04105</name>
</gene>
<dbReference type="GO" id="GO:0006508">
    <property type="term" value="P:proteolysis"/>
    <property type="evidence" value="ECO:0007669"/>
    <property type="project" value="UniProtKB-KW"/>
</dbReference>
<dbReference type="AlphaFoldDB" id="A0A7V5Y061"/>
<dbReference type="EMBL" id="DTHS01000025">
    <property type="protein sequence ID" value="HHR48809.1"/>
    <property type="molecule type" value="Genomic_DNA"/>
</dbReference>
<evidence type="ECO:0000256" key="5">
    <source>
        <dbReference type="PROSITE-ProRule" id="PRU01240"/>
    </source>
</evidence>
<comment type="similarity">
    <text evidence="1 5">Belongs to the peptidase S8 family.</text>
</comment>
<dbReference type="InterPro" id="IPR051048">
    <property type="entry name" value="Peptidase_S8/S53_subtilisin"/>
</dbReference>
<comment type="caution">
    <text evidence="7">The sequence shown here is derived from an EMBL/GenBank/DDBJ whole genome shotgun (WGS) entry which is preliminary data.</text>
</comment>
<dbReference type="InterPro" id="IPR022398">
    <property type="entry name" value="Peptidase_S8_His-AS"/>
</dbReference>
<feature type="domain" description="Peptidase S8/S53" evidence="6">
    <location>
        <begin position="244"/>
        <end position="499"/>
    </location>
</feature>
<dbReference type="Gene3D" id="3.40.50.200">
    <property type="entry name" value="Peptidase S8/S53 domain"/>
    <property type="match status" value="1"/>
</dbReference>
<dbReference type="Pfam" id="PF00082">
    <property type="entry name" value="Peptidase_S8"/>
    <property type="match status" value="1"/>
</dbReference>
<evidence type="ECO:0000256" key="4">
    <source>
        <dbReference type="ARBA" id="ARBA00022825"/>
    </source>
</evidence>